<feature type="region of interest" description="Disordered" evidence="4">
    <location>
        <begin position="645"/>
        <end position="677"/>
    </location>
</feature>
<dbReference type="GO" id="GO:0030154">
    <property type="term" value="P:cell differentiation"/>
    <property type="evidence" value="ECO:0007669"/>
    <property type="project" value="TreeGrafter"/>
</dbReference>
<dbReference type="Proteomes" id="UP000694843">
    <property type="component" value="Unplaced"/>
</dbReference>
<dbReference type="InterPro" id="IPR036390">
    <property type="entry name" value="WH_DNA-bd_sf"/>
</dbReference>
<dbReference type="PROSITE" id="PS50061">
    <property type="entry name" value="ETS_DOMAIN_3"/>
    <property type="match status" value="1"/>
</dbReference>
<comment type="subcellular location">
    <subcellularLocation>
        <location evidence="3">Nucleus</location>
    </subcellularLocation>
</comment>
<dbReference type="PROSITE" id="PS00346">
    <property type="entry name" value="ETS_DOMAIN_2"/>
    <property type="match status" value="1"/>
</dbReference>
<proteinExistence type="inferred from homology"/>
<dbReference type="PRINTS" id="PR00454">
    <property type="entry name" value="ETSDOMAIN"/>
</dbReference>
<dbReference type="SUPFAM" id="SSF47769">
    <property type="entry name" value="SAM/Pointed domain"/>
    <property type="match status" value="1"/>
</dbReference>
<dbReference type="InterPro" id="IPR003118">
    <property type="entry name" value="Pointed_dom"/>
</dbReference>
<dbReference type="GO" id="GO:0005634">
    <property type="term" value="C:nucleus"/>
    <property type="evidence" value="ECO:0007669"/>
    <property type="project" value="UniProtKB-SubCell"/>
</dbReference>
<dbReference type="InterPro" id="IPR000418">
    <property type="entry name" value="Ets_dom"/>
</dbReference>
<feature type="region of interest" description="Disordered" evidence="4">
    <location>
        <begin position="1"/>
        <end position="57"/>
    </location>
</feature>
<protein>
    <submittedName>
        <fullName evidence="7">Uncharacterized protein LOC108675784 isoform X1</fullName>
    </submittedName>
</protein>
<dbReference type="OrthoDB" id="5961210at2759"/>
<feature type="compositionally biased region" description="Polar residues" evidence="4">
    <location>
        <begin position="540"/>
        <end position="566"/>
    </location>
</feature>
<feature type="domain" description="ETS" evidence="5">
    <location>
        <begin position="682"/>
        <end position="765"/>
    </location>
</feature>
<evidence type="ECO:0000256" key="1">
    <source>
        <dbReference type="ARBA" id="ARBA00005562"/>
    </source>
</evidence>
<dbReference type="SMART" id="SM00413">
    <property type="entry name" value="ETS"/>
    <property type="match status" value="1"/>
</dbReference>
<feature type="compositionally biased region" description="Low complexity" evidence="4">
    <location>
        <begin position="38"/>
        <end position="56"/>
    </location>
</feature>
<gene>
    <name evidence="7" type="primary">LOC108675784</name>
</gene>
<keyword evidence="2 3" id="KW-0238">DNA-binding</keyword>
<reference evidence="7" key="1">
    <citation type="submission" date="2025-08" db="UniProtKB">
        <authorList>
            <consortium name="RefSeq"/>
        </authorList>
    </citation>
    <scope>IDENTIFICATION</scope>
    <source>
        <tissue evidence="7">Whole organism</tissue>
    </source>
</reference>
<name>A0A8B7P007_HYAAZ</name>
<dbReference type="GO" id="GO:0043565">
    <property type="term" value="F:sequence-specific DNA binding"/>
    <property type="evidence" value="ECO:0007669"/>
    <property type="project" value="InterPro"/>
</dbReference>
<feature type="region of interest" description="Disordered" evidence="4">
    <location>
        <begin position="280"/>
        <end position="301"/>
    </location>
</feature>
<evidence type="ECO:0000313" key="7">
    <source>
        <dbReference type="RefSeq" id="XP_018019300.1"/>
    </source>
</evidence>
<dbReference type="InterPro" id="IPR046328">
    <property type="entry name" value="ETS_fam"/>
</dbReference>
<evidence type="ECO:0000313" key="6">
    <source>
        <dbReference type="Proteomes" id="UP000694843"/>
    </source>
</evidence>
<evidence type="ECO:0000256" key="4">
    <source>
        <dbReference type="SAM" id="MobiDB-lite"/>
    </source>
</evidence>
<dbReference type="Pfam" id="PF00178">
    <property type="entry name" value="Ets"/>
    <property type="match status" value="1"/>
</dbReference>
<dbReference type="InterPro" id="IPR013761">
    <property type="entry name" value="SAM/pointed_sf"/>
</dbReference>
<keyword evidence="3" id="KW-0539">Nucleus</keyword>
<dbReference type="Gene3D" id="1.10.10.10">
    <property type="entry name" value="Winged helix-like DNA-binding domain superfamily/Winged helix DNA-binding domain"/>
    <property type="match status" value="1"/>
</dbReference>
<feature type="region of interest" description="Disordered" evidence="4">
    <location>
        <begin position="510"/>
        <end position="566"/>
    </location>
</feature>
<feature type="compositionally biased region" description="Acidic residues" evidence="4">
    <location>
        <begin position="654"/>
        <end position="669"/>
    </location>
</feature>
<feature type="compositionally biased region" description="Polar residues" evidence="4">
    <location>
        <begin position="290"/>
        <end position="301"/>
    </location>
</feature>
<comment type="similarity">
    <text evidence="1 3">Belongs to the ETS family.</text>
</comment>
<keyword evidence="6" id="KW-1185">Reference proteome</keyword>
<dbReference type="Gene3D" id="1.10.150.50">
    <property type="entry name" value="Transcription Factor, Ets-1"/>
    <property type="match status" value="1"/>
</dbReference>
<organism evidence="6 7">
    <name type="scientific">Hyalella azteca</name>
    <name type="common">Amphipod</name>
    <dbReference type="NCBI Taxonomy" id="294128"/>
    <lineage>
        <taxon>Eukaryota</taxon>
        <taxon>Metazoa</taxon>
        <taxon>Ecdysozoa</taxon>
        <taxon>Arthropoda</taxon>
        <taxon>Crustacea</taxon>
        <taxon>Multicrustacea</taxon>
        <taxon>Malacostraca</taxon>
        <taxon>Eumalacostraca</taxon>
        <taxon>Peracarida</taxon>
        <taxon>Amphipoda</taxon>
        <taxon>Senticaudata</taxon>
        <taxon>Talitrida</taxon>
        <taxon>Talitroidea</taxon>
        <taxon>Hyalellidae</taxon>
        <taxon>Hyalella</taxon>
    </lineage>
</organism>
<evidence type="ECO:0000256" key="2">
    <source>
        <dbReference type="ARBA" id="ARBA00023125"/>
    </source>
</evidence>
<evidence type="ECO:0000259" key="5">
    <source>
        <dbReference type="PROSITE" id="PS50061"/>
    </source>
</evidence>
<evidence type="ECO:0000256" key="3">
    <source>
        <dbReference type="RuleBase" id="RU004019"/>
    </source>
</evidence>
<dbReference type="Pfam" id="PF02198">
    <property type="entry name" value="SAM_PNT"/>
    <property type="match status" value="1"/>
</dbReference>
<dbReference type="PANTHER" id="PTHR11849">
    <property type="entry name" value="ETS"/>
    <property type="match status" value="1"/>
</dbReference>
<dbReference type="PROSITE" id="PS00345">
    <property type="entry name" value="ETS_DOMAIN_1"/>
    <property type="match status" value="1"/>
</dbReference>
<dbReference type="AlphaFoldDB" id="A0A8B7P007"/>
<feature type="compositionally biased region" description="Low complexity" evidence="4">
    <location>
        <begin position="512"/>
        <end position="531"/>
    </location>
</feature>
<dbReference type="InterPro" id="IPR036388">
    <property type="entry name" value="WH-like_DNA-bd_sf"/>
</dbReference>
<dbReference type="GO" id="GO:0000981">
    <property type="term" value="F:DNA-binding transcription factor activity, RNA polymerase II-specific"/>
    <property type="evidence" value="ECO:0007669"/>
    <property type="project" value="TreeGrafter"/>
</dbReference>
<accession>A0A8B7P007</accession>
<dbReference type="RefSeq" id="XP_018019300.1">
    <property type="nucleotide sequence ID" value="XM_018163811.2"/>
</dbReference>
<dbReference type="SMART" id="SM00251">
    <property type="entry name" value="SAM_PNT"/>
    <property type="match status" value="1"/>
</dbReference>
<dbReference type="PANTHER" id="PTHR11849:SF182">
    <property type="entry name" value="SAM POINTED DOMAIN-CONTAINING ETS TRANSCRIPTION FACTOR"/>
    <property type="match status" value="1"/>
</dbReference>
<dbReference type="GeneID" id="108675784"/>
<dbReference type="KEGG" id="hazt:108675784"/>
<feature type="compositionally biased region" description="Polar residues" evidence="4">
    <location>
        <begin position="1"/>
        <end position="15"/>
    </location>
</feature>
<sequence length="770" mass="86325">MVYSTVNQMMPSNGFGSPVSPPDLHFECREVPSPSQYSDPSFSPPSLHSPPHFLPDQDTLLKEEPLSPYNGYQNNKSMLGVPNKIISQADLAEEAMLSSNIHHQAYMQQQLFSSFQNNQMQPLLQVPKQHHTQQPMVYNTQLNSPKLGSAESNFVDYELLQLLNNPEMANTMEMLVERELMLENASKEHISMTHVHQPSEQNRQMPPAYSQTVMQQKITQECQQSDQNQVTMLRQMTPKFQLTQLQQQPQQQATTLAPDDLMKLKCCDDSQLNPEVFTTISVPFGRPEPSQESSSDRSQCFSPEQMYPTFESLIDDGEIEPAADVDSDVDPVCVFDSLMKSIYNDAGVSHNPYDWSVSSVRSWLKAAAKTIQVSLPESSLNLNIDGKMLLSMSPEQFASVLGCKNAKSLLVLLDQHVRFQADEKSGSNNTGIGKEFLQVKQEALSEEAQILTEMSSSMIPTSVVNHKYNAHFTMQPRLAEDASSSALSVGNHHVDGDRKPLMEQFVSLPSYQHQQQKQQQQQLQLQPQPQQISKVERSSDSGSPTYSSFQVNQTNEQRNANFSYSPTSTIVTNSGTSHLNNNAPSLYVPSPAVVKQATAHCNMTAGSSQAGMVHSPNGQPVPLQDGINGYVNDSGADLSALLQQQSPQHPATLDPEESMDTDEDVEEDVPASSTGGSGRSHIQLWQFLKELLDNNKKYGSCIRWLDRQEAIFKIEDSVRVATLWGERKNRPQMNYDKLSRSIRQYYNKNIMKKTERSQRLVYQFCAPYGQ</sequence>
<dbReference type="SUPFAM" id="SSF46785">
    <property type="entry name" value="Winged helix' DNA-binding domain"/>
    <property type="match status" value="1"/>
</dbReference>